<evidence type="ECO:0008006" key="3">
    <source>
        <dbReference type="Google" id="ProtNLM"/>
    </source>
</evidence>
<gene>
    <name evidence="1" type="ORF">SMC7_00705</name>
</gene>
<dbReference type="AlphaFoldDB" id="A0A398D5N7"/>
<evidence type="ECO:0000313" key="2">
    <source>
        <dbReference type="Proteomes" id="UP000266328"/>
    </source>
</evidence>
<name>A0A398D5N7_9BACT</name>
<proteinExistence type="predicted"/>
<sequence length="121" mass="13540">MPFSWSDFLKLADQLVNSDDAEVAEACVRAATSKAYYAAFCECKLYAMDRYGLTPGNSFRDHDGVRKQFTKHGMSCVAADLEMLRNWRNACDYDEEVDGAVTMAPIAIQRATTLLKVLKKS</sequence>
<dbReference type="Proteomes" id="UP000266328">
    <property type="component" value="Unassembled WGS sequence"/>
</dbReference>
<organism evidence="1 2">
    <name type="scientific">Candidatus Cryosericum terrychapinii</name>
    <dbReference type="NCBI Taxonomy" id="2290919"/>
    <lineage>
        <taxon>Bacteria</taxon>
        <taxon>Pseudomonadati</taxon>
        <taxon>Caldisericota/Cryosericota group</taxon>
        <taxon>Candidatus Cryosericota</taxon>
        <taxon>Candidatus Cryosericia</taxon>
        <taxon>Candidatus Cryosericales</taxon>
        <taxon>Candidatus Cryosericaceae</taxon>
        <taxon>Candidatus Cryosericum</taxon>
    </lineage>
</organism>
<accession>A0A398D5N7</accession>
<evidence type="ECO:0000313" key="1">
    <source>
        <dbReference type="EMBL" id="RIE06801.1"/>
    </source>
</evidence>
<dbReference type="EMBL" id="QXIS01000004">
    <property type="protein sequence ID" value="RIE06801.1"/>
    <property type="molecule type" value="Genomic_DNA"/>
</dbReference>
<keyword evidence="2" id="KW-1185">Reference proteome</keyword>
<comment type="caution">
    <text evidence="1">The sequence shown here is derived from an EMBL/GenBank/DDBJ whole genome shotgun (WGS) entry which is preliminary data.</text>
</comment>
<protein>
    <recommendedName>
        <fullName evidence="3">HEPN domain-containing protein</fullName>
    </recommendedName>
</protein>
<dbReference type="Gene3D" id="1.20.120.330">
    <property type="entry name" value="Nucleotidyltransferases domain 2"/>
    <property type="match status" value="1"/>
</dbReference>
<dbReference type="OrthoDB" id="6174209at2"/>
<reference evidence="1 2" key="1">
    <citation type="submission" date="2018-09" db="EMBL/GenBank/DDBJ databases">
        <title>Discovery and Ecogenomic Context for Candidatus Cryosericales, a Global Caldiserica Order Active in Thawing Permafrost.</title>
        <authorList>
            <person name="Martinez M.A."/>
            <person name="Woodcroft B.J."/>
            <person name="Ignacio Espinoza J.C."/>
            <person name="Zayed A."/>
            <person name="Singleton C.M."/>
            <person name="Boyd J."/>
            <person name="Li Y.-F."/>
            <person name="Purvine S."/>
            <person name="Maughan H."/>
            <person name="Hodgkins S.B."/>
            <person name="Anderson D."/>
            <person name="Sederholm M."/>
            <person name="Temperton B."/>
            <person name="Saleska S.R."/>
            <person name="Tyson G.W."/>
            <person name="Rich V.I."/>
        </authorList>
    </citation>
    <scope>NUCLEOTIDE SEQUENCE [LARGE SCALE GENOMIC DNA]</scope>
    <source>
        <strain evidence="1 2">SMC7</strain>
    </source>
</reference>
<dbReference type="RefSeq" id="WP_119088470.1">
    <property type="nucleotide sequence ID" value="NZ_QXIS01000004.1"/>
</dbReference>